<dbReference type="SUPFAM" id="SSF53474">
    <property type="entry name" value="alpha/beta-Hydrolases"/>
    <property type="match status" value="1"/>
</dbReference>
<dbReference type="GO" id="GO:0006629">
    <property type="term" value="P:lipid metabolic process"/>
    <property type="evidence" value="ECO:0007669"/>
    <property type="project" value="InterPro"/>
</dbReference>
<feature type="domain" description="Fungal lipase-type" evidence="4">
    <location>
        <begin position="384"/>
        <end position="539"/>
    </location>
</feature>
<organism evidence="6 7">
    <name type="scientific">Rubroshorea leprosula</name>
    <dbReference type="NCBI Taxonomy" id="152421"/>
    <lineage>
        <taxon>Eukaryota</taxon>
        <taxon>Viridiplantae</taxon>
        <taxon>Streptophyta</taxon>
        <taxon>Embryophyta</taxon>
        <taxon>Tracheophyta</taxon>
        <taxon>Spermatophyta</taxon>
        <taxon>Magnoliopsida</taxon>
        <taxon>eudicotyledons</taxon>
        <taxon>Gunneridae</taxon>
        <taxon>Pentapetalae</taxon>
        <taxon>rosids</taxon>
        <taxon>malvids</taxon>
        <taxon>Malvales</taxon>
        <taxon>Dipterocarpaceae</taxon>
        <taxon>Rubroshorea</taxon>
    </lineage>
</organism>
<dbReference type="CDD" id="cd00519">
    <property type="entry name" value="Lipase_3"/>
    <property type="match status" value="1"/>
</dbReference>
<feature type="transmembrane region" description="Helical" evidence="3">
    <location>
        <begin position="100"/>
        <end position="123"/>
    </location>
</feature>
<evidence type="ECO:0000313" key="7">
    <source>
        <dbReference type="Proteomes" id="UP001054252"/>
    </source>
</evidence>
<gene>
    <name evidence="6" type="ORF">SLEP1_g1972</name>
</gene>
<dbReference type="InterPro" id="IPR055782">
    <property type="entry name" value="DUF7358"/>
</dbReference>
<feature type="transmembrane region" description="Helical" evidence="3">
    <location>
        <begin position="44"/>
        <end position="65"/>
    </location>
</feature>
<feature type="region of interest" description="Disordered" evidence="2">
    <location>
        <begin position="599"/>
        <end position="621"/>
    </location>
</feature>
<evidence type="ECO:0000256" key="1">
    <source>
        <dbReference type="ARBA" id="ARBA00022801"/>
    </source>
</evidence>
<evidence type="ECO:0008006" key="8">
    <source>
        <dbReference type="Google" id="ProtNLM"/>
    </source>
</evidence>
<feature type="domain" description="DUF7358" evidence="5">
    <location>
        <begin position="4"/>
        <end position="235"/>
    </location>
</feature>
<keyword evidence="3" id="KW-1133">Transmembrane helix</keyword>
<evidence type="ECO:0000259" key="5">
    <source>
        <dbReference type="Pfam" id="PF24057"/>
    </source>
</evidence>
<dbReference type="Proteomes" id="UP001054252">
    <property type="component" value="Unassembled WGS sequence"/>
</dbReference>
<dbReference type="AlphaFoldDB" id="A0AAV5HLD8"/>
<dbReference type="Pfam" id="PF24057">
    <property type="entry name" value="DUF7358"/>
    <property type="match status" value="1"/>
</dbReference>
<feature type="transmembrane region" description="Helical" evidence="3">
    <location>
        <begin position="155"/>
        <end position="178"/>
    </location>
</feature>
<dbReference type="Pfam" id="PF01764">
    <property type="entry name" value="Lipase_3"/>
    <property type="match status" value="1"/>
</dbReference>
<reference evidence="6 7" key="1">
    <citation type="journal article" date="2021" name="Commun. Biol.">
        <title>The genome of Shorea leprosula (Dipterocarpaceae) highlights the ecological relevance of drought in aseasonal tropical rainforests.</title>
        <authorList>
            <person name="Ng K.K.S."/>
            <person name="Kobayashi M.J."/>
            <person name="Fawcett J.A."/>
            <person name="Hatakeyama M."/>
            <person name="Paape T."/>
            <person name="Ng C.H."/>
            <person name="Ang C.C."/>
            <person name="Tnah L.H."/>
            <person name="Lee C.T."/>
            <person name="Nishiyama T."/>
            <person name="Sese J."/>
            <person name="O'Brien M.J."/>
            <person name="Copetti D."/>
            <person name="Mohd Noor M.I."/>
            <person name="Ong R.C."/>
            <person name="Putra M."/>
            <person name="Sireger I.Z."/>
            <person name="Indrioko S."/>
            <person name="Kosugi Y."/>
            <person name="Izuno A."/>
            <person name="Isagi Y."/>
            <person name="Lee S.L."/>
            <person name="Shimizu K.K."/>
        </authorList>
    </citation>
    <scope>NUCLEOTIDE SEQUENCE [LARGE SCALE GENOMIC DNA]</scope>
    <source>
        <strain evidence="6">214</strain>
    </source>
</reference>
<name>A0AAV5HLD8_9ROSI</name>
<dbReference type="InterPro" id="IPR029058">
    <property type="entry name" value="AB_hydrolase_fold"/>
</dbReference>
<dbReference type="EMBL" id="BPVZ01000002">
    <property type="protein sequence ID" value="GKU87600.1"/>
    <property type="molecule type" value="Genomic_DNA"/>
</dbReference>
<protein>
    <recommendedName>
        <fullName evidence="8">Fungal lipase-like domain-containing protein</fullName>
    </recommendedName>
</protein>
<dbReference type="GO" id="GO:0016787">
    <property type="term" value="F:hydrolase activity"/>
    <property type="evidence" value="ECO:0007669"/>
    <property type="project" value="UniProtKB-KW"/>
</dbReference>
<dbReference type="PANTHER" id="PTHR47030">
    <property type="entry name" value="LIPASE CLASS 3 FAMILY PROTEIN"/>
    <property type="match status" value="1"/>
</dbReference>
<evidence type="ECO:0000313" key="6">
    <source>
        <dbReference type="EMBL" id="GKU87600.1"/>
    </source>
</evidence>
<keyword evidence="7" id="KW-1185">Reference proteome</keyword>
<feature type="transmembrane region" description="Helical" evidence="3">
    <location>
        <begin position="6"/>
        <end position="32"/>
    </location>
</feature>
<accession>A0AAV5HLD8</accession>
<evidence type="ECO:0000256" key="3">
    <source>
        <dbReference type="SAM" id="Phobius"/>
    </source>
</evidence>
<proteinExistence type="predicted"/>
<sequence>MWGNNVRLISVLLGAANLLVAVLGAVLLFVAYSSSCNGRRRRRILPFLLTSIFATLRILTIFKIANGQEAITKSILDSPATTDAVDIVVRRDRRIKYKQWLWWTRFAIVVTLLQFVAATYLIFMVAKFVSRDETSNQCVLGLAPSSDGWKQKTMALFMILTCFVALVQCFTGSDVLTWRSFYKSQDNAWKAHYYEVFDHGIREALCCLGRYEYLSVLEEDEVHSVARLLGELVTYRATGTGHLELLTGRGGEDIVGKWGLALLQKHNQSPKSYEGFVEAPIKHLQAAITLHKFAEAAYTGPLLDLGRNLFLFPCTWLYRQGIFTPWTRNRRPILTGDNWWRGHAAAFLKFINLSPEVLRRGRVCQKRCEAAYFIVVLHHIRSVVIAVRGTETPEDLITDGLGKESPLSFKDLDGIINSNHINPEIRHHVESSFPHYGHSGVIEAARDLYEQVEGNSEHDSESIGFLSSLLGAGCECEGYDVCIVGHSLGGAIAALLGLRLYSKLPNLHVYSFGPLPCVDSVVADACSQFVTSIIHDNEFSARLSVGSIMRLRADLITAISEDTKTDRTLIFKLAQRFFYVSQTQPTQTTNLRIENSAERHFESSNNEDLGHDSHRGGPGRDQEFSLWNRIGSRENDIKIDDDDCTNPFASHHANQKDDPVSQFMDIVPNSENQPISDPHEMFLPGLVIHLVPERRNFGMLSCQGKQSYKAFIVDRECFKDMVVSTSMFLDHLPWRCHQAMKKVLEARNSEALDDVSQMA</sequence>
<evidence type="ECO:0000256" key="2">
    <source>
        <dbReference type="SAM" id="MobiDB-lite"/>
    </source>
</evidence>
<keyword evidence="1" id="KW-0378">Hydrolase</keyword>
<dbReference type="InterPro" id="IPR002921">
    <property type="entry name" value="Fungal_lipase-type"/>
</dbReference>
<dbReference type="Gene3D" id="3.40.50.1820">
    <property type="entry name" value="alpha/beta hydrolase"/>
    <property type="match status" value="1"/>
</dbReference>
<keyword evidence="3" id="KW-0812">Transmembrane</keyword>
<evidence type="ECO:0000259" key="4">
    <source>
        <dbReference type="Pfam" id="PF01764"/>
    </source>
</evidence>
<comment type="caution">
    <text evidence="6">The sequence shown here is derived from an EMBL/GenBank/DDBJ whole genome shotgun (WGS) entry which is preliminary data.</text>
</comment>
<keyword evidence="3" id="KW-0472">Membrane</keyword>
<dbReference type="PANTHER" id="PTHR47030:SF2">
    <property type="entry name" value="LIPASE CLASS 3 FAMILY PROTEIN"/>
    <property type="match status" value="1"/>
</dbReference>